<comment type="caution">
    <text evidence="1">The sequence shown here is derived from an EMBL/GenBank/DDBJ whole genome shotgun (WGS) entry which is preliminary data.</text>
</comment>
<protein>
    <submittedName>
        <fullName evidence="1">Cell wall glucanase</fullName>
    </submittedName>
</protein>
<dbReference type="Proteomes" id="UP000075230">
    <property type="component" value="Unassembled WGS sequence"/>
</dbReference>
<dbReference type="EMBL" id="BCWF01000006">
    <property type="protein sequence ID" value="GAT20144.1"/>
    <property type="molecule type" value="Genomic_DNA"/>
</dbReference>
<dbReference type="AlphaFoldDB" id="A0A146F1H3"/>
<evidence type="ECO:0000313" key="1">
    <source>
        <dbReference type="EMBL" id="GAT20144.1"/>
    </source>
</evidence>
<gene>
    <name evidence="1" type="ORF">RIB2604_00607340</name>
</gene>
<proteinExistence type="predicted"/>
<evidence type="ECO:0000313" key="2">
    <source>
        <dbReference type="Proteomes" id="UP000075230"/>
    </source>
</evidence>
<name>A0A146F1H3_ASPKA</name>
<reference evidence="1 2" key="1">
    <citation type="journal article" date="2016" name="DNA Res.">
        <title>Genome sequence of Aspergillus luchuensis NBRC 4314.</title>
        <authorList>
            <person name="Yamada O."/>
            <person name="Machida M."/>
            <person name="Hosoyama A."/>
            <person name="Goto M."/>
            <person name="Takahashi T."/>
            <person name="Futagami T."/>
            <person name="Yamagata Y."/>
            <person name="Takeuchi M."/>
            <person name="Kobayashi T."/>
            <person name="Koike H."/>
            <person name="Abe K."/>
            <person name="Asai K."/>
            <person name="Arita M."/>
            <person name="Fujita N."/>
            <person name="Fukuda K."/>
            <person name="Higa K."/>
            <person name="Horikawa H."/>
            <person name="Ishikawa T."/>
            <person name="Jinno K."/>
            <person name="Kato Y."/>
            <person name="Kirimura K."/>
            <person name="Mizutani O."/>
            <person name="Nakasone K."/>
            <person name="Sano M."/>
            <person name="Shiraishi Y."/>
            <person name="Tsukahara M."/>
            <person name="Gomi K."/>
        </authorList>
    </citation>
    <scope>NUCLEOTIDE SEQUENCE [LARGE SCALE GENOMIC DNA]</scope>
    <source>
        <strain evidence="1 2">RIB 2604</strain>
    </source>
</reference>
<organism evidence="1 2">
    <name type="scientific">Aspergillus kawachii</name>
    <name type="common">White koji mold</name>
    <name type="synonym">Aspergillus awamori var. kawachi</name>
    <dbReference type="NCBI Taxonomy" id="1069201"/>
    <lineage>
        <taxon>Eukaryota</taxon>
        <taxon>Fungi</taxon>
        <taxon>Dikarya</taxon>
        <taxon>Ascomycota</taxon>
        <taxon>Pezizomycotina</taxon>
        <taxon>Eurotiomycetes</taxon>
        <taxon>Eurotiomycetidae</taxon>
        <taxon>Eurotiales</taxon>
        <taxon>Aspergillaceae</taxon>
        <taxon>Aspergillus</taxon>
        <taxon>Aspergillus subgen. Circumdati</taxon>
    </lineage>
</organism>
<accession>A0A146F1H3</accession>
<reference evidence="2" key="2">
    <citation type="submission" date="2016-02" db="EMBL/GenBank/DDBJ databases">
        <title>Genome sequencing of Aspergillus luchuensis NBRC 4314.</title>
        <authorList>
            <person name="Yamada O."/>
        </authorList>
    </citation>
    <scope>NUCLEOTIDE SEQUENCE [LARGE SCALE GENOMIC DNA]</scope>
    <source>
        <strain evidence="2">RIB 2604</strain>
    </source>
</reference>
<sequence>MVLLERLQQASTRTNERWKIIVTWAPDGSKEVTLSNNTLSRATAEVWHHPIDEDELKMKSYNS</sequence>